<dbReference type="EnsemblPlants" id="MELO3C031533.2.1">
    <property type="protein sequence ID" value="MELO3C031533.2.1"/>
    <property type="gene ID" value="MELO3C031533.2"/>
</dbReference>
<accession>A0A9I9EBL0</accession>
<dbReference type="AlphaFoldDB" id="A0A9I9EBL0"/>
<organism evidence="1">
    <name type="scientific">Cucumis melo</name>
    <name type="common">Muskmelon</name>
    <dbReference type="NCBI Taxonomy" id="3656"/>
    <lineage>
        <taxon>Eukaryota</taxon>
        <taxon>Viridiplantae</taxon>
        <taxon>Streptophyta</taxon>
        <taxon>Embryophyta</taxon>
        <taxon>Tracheophyta</taxon>
        <taxon>Spermatophyta</taxon>
        <taxon>Magnoliopsida</taxon>
        <taxon>eudicotyledons</taxon>
        <taxon>Gunneridae</taxon>
        <taxon>Pentapetalae</taxon>
        <taxon>rosids</taxon>
        <taxon>fabids</taxon>
        <taxon>Cucurbitales</taxon>
        <taxon>Cucurbitaceae</taxon>
        <taxon>Benincaseae</taxon>
        <taxon>Cucumis</taxon>
    </lineage>
</organism>
<dbReference type="Gramene" id="MELO3C031533.2.1">
    <property type="protein sequence ID" value="MELO3C031533.2.1"/>
    <property type="gene ID" value="MELO3C031533.2"/>
</dbReference>
<name>A0A9I9EBL0_CUCME</name>
<reference evidence="1" key="1">
    <citation type="submission" date="2023-03" db="UniProtKB">
        <authorList>
            <consortium name="EnsemblPlants"/>
        </authorList>
    </citation>
    <scope>IDENTIFICATION</scope>
</reference>
<proteinExistence type="predicted"/>
<protein>
    <submittedName>
        <fullName evidence="1">Uncharacterized protein</fullName>
    </submittedName>
</protein>
<evidence type="ECO:0000313" key="1">
    <source>
        <dbReference type="EnsemblPlants" id="MELO3C031533.2.1"/>
    </source>
</evidence>
<sequence>MVKDRMNEREAIQVPMIEKKGTKREFTKFFPSRYCFDPLLLELFKKFDCNDPKLWNPLLQRKESELL</sequence>